<sequence length="71" mass="7964">MAPETGSENIVNQLAGIDGVLRDDIHVQEEKVTTYIPKDTLEAAREVEGIMVEVLEEHEHEYLIMAEPTES</sequence>
<keyword evidence="2" id="KW-1185">Reference proteome</keyword>
<reference evidence="1 2" key="1">
    <citation type="submission" date="2021-06" db="EMBL/GenBank/DDBJ databases">
        <title>Halomicroarcula sp. a new haloarchaeum isolated from saline soil.</title>
        <authorList>
            <person name="Duran-Viseras A."/>
            <person name="Sanchez-Porro C."/>
            <person name="Ventosa A."/>
        </authorList>
    </citation>
    <scope>NUCLEOTIDE SEQUENCE [LARGE SCALE GENOMIC DNA]</scope>
    <source>
        <strain evidence="1 2">F27</strain>
    </source>
</reference>
<comment type="caution">
    <text evidence="1">The sequence shown here is derived from an EMBL/GenBank/DDBJ whole genome shotgun (WGS) entry which is preliminary data.</text>
</comment>
<evidence type="ECO:0000313" key="1">
    <source>
        <dbReference type="EMBL" id="MBX0297536.1"/>
    </source>
</evidence>
<evidence type="ECO:0000313" key="2">
    <source>
        <dbReference type="Proteomes" id="UP001430455"/>
    </source>
</evidence>
<dbReference type="AlphaFoldDB" id="A0AAW4PJ90"/>
<gene>
    <name evidence="1" type="ORF">EGH23_21905</name>
</gene>
<dbReference type="Proteomes" id="UP001430455">
    <property type="component" value="Unassembled WGS sequence"/>
</dbReference>
<protein>
    <submittedName>
        <fullName evidence="1">Uncharacterized protein</fullName>
    </submittedName>
</protein>
<name>A0AAW4PJ90_9EURY</name>
<accession>A0AAW4PJ90</accession>
<proteinExistence type="predicted"/>
<organism evidence="1 2">
    <name type="scientific">Haloarcula nitratireducens</name>
    <dbReference type="NCBI Taxonomy" id="2487749"/>
    <lineage>
        <taxon>Archaea</taxon>
        <taxon>Methanobacteriati</taxon>
        <taxon>Methanobacteriota</taxon>
        <taxon>Stenosarchaea group</taxon>
        <taxon>Halobacteria</taxon>
        <taxon>Halobacteriales</taxon>
        <taxon>Haloarculaceae</taxon>
        <taxon>Haloarcula</taxon>
    </lineage>
</organism>
<dbReference type="EMBL" id="RKLT01000021">
    <property type="protein sequence ID" value="MBX0297536.1"/>
    <property type="molecule type" value="Genomic_DNA"/>
</dbReference>
<dbReference type="RefSeq" id="WP_220582123.1">
    <property type="nucleotide sequence ID" value="NZ_RKLT01000021.1"/>
</dbReference>